<dbReference type="AlphaFoldDB" id="A0A1G7XDX4"/>
<dbReference type="InterPro" id="IPR027417">
    <property type="entry name" value="P-loop_NTPase"/>
</dbReference>
<dbReference type="STRING" id="645274.SAMN04487901_11064"/>
<dbReference type="Proteomes" id="UP000198779">
    <property type="component" value="Unassembled WGS sequence"/>
</dbReference>
<dbReference type="GO" id="GO:0016301">
    <property type="term" value="F:kinase activity"/>
    <property type="evidence" value="ECO:0007669"/>
    <property type="project" value="UniProtKB-KW"/>
</dbReference>
<name>A0A1G7XDX4_9BACT</name>
<organism evidence="1 2">
    <name type="scientific">Prevotella communis</name>
    <dbReference type="NCBI Taxonomy" id="2913614"/>
    <lineage>
        <taxon>Bacteria</taxon>
        <taxon>Pseudomonadati</taxon>
        <taxon>Bacteroidota</taxon>
        <taxon>Bacteroidia</taxon>
        <taxon>Bacteroidales</taxon>
        <taxon>Prevotellaceae</taxon>
        <taxon>Prevotella</taxon>
    </lineage>
</organism>
<sequence>MNKEEKFVITISRQFGTGGHEIGAELARRLNVKLLDKQILNEMARKYNIVEEAVEKIESRNPLWRDDFTQFYRSYMAGTEYNGQEHDQTSRQLFEAQAEVIRKIAAQESCVIVGRCGFHIFRNHPNALKIFIHADVDCRKKRIGRKYDISESDAAAMIVDNDYSRELYTKTFTGSEWQDARNYDVSLNVKQFGVNGAVDFLMNVIG</sequence>
<proteinExistence type="predicted"/>
<evidence type="ECO:0000313" key="1">
    <source>
        <dbReference type="EMBL" id="SDG82344.1"/>
    </source>
</evidence>
<gene>
    <name evidence="1" type="ORF">SAMN04487901_11064</name>
</gene>
<keyword evidence="1" id="KW-0418">Kinase</keyword>
<accession>A0A1G7XDX4</accession>
<reference evidence="2" key="1">
    <citation type="submission" date="2016-10" db="EMBL/GenBank/DDBJ databases">
        <authorList>
            <person name="Varghese N."/>
            <person name="Submissions S."/>
        </authorList>
    </citation>
    <scope>NUCLEOTIDE SEQUENCE [LARGE SCALE GENOMIC DNA]</scope>
    <source>
        <strain evidence="2">BP1-148</strain>
    </source>
</reference>
<dbReference type="Gene3D" id="3.40.50.300">
    <property type="entry name" value="P-loop containing nucleotide triphosphate hydrolases"/>
    <property type="match status" value="1"/>
</dbReference>
<protein>
    <submittedName>
        <fullName evidence="1">Cytidylate kinase</fullName>
    </submittedName>
</protein>
<dbReference type="RefSeq" id="WP_091817950.1">
    <property type="nucleotide sequence ID" value="NZ_CP091790.1"/>
</dbReference>
<dbReference type="Pfam" id="PF13189">
    <property type="entry name" value="Cytidylate_kin2"/>
    <property type="match status" value="1"/>
</dbReference>
<evidence type="ECO:0000313" key="2">
    <source>
        <dbReference type="Proteomes" id="UP000198779"/>
    </source>
</evidence>
<keyword evidence="1" id="KW-0808">Transferase</keyword>
<dbReference type="EMBL" id="FNCQ01000010">
    <property type="protein sequence ID" value="SDG82344.1"/>
    <property type="molecule type" value="Genomic_DNA"/>
</dbReference>
<keyword evidence="2" id="KW-1185">Reference proteome</keyword>
<dbReference type="SUPFAM" id="SSF52540">
    <property type="entry name" value="P-loop containing nucleoside triphosphate hydrolases"/>
    <property type="match status" value="1"/>
</dbReference>